<dbReference type="Gene3D" id="3.20.20.450">
    <property type="entry name" value="EAL domain"/>
    <property type="match status" value="1"/>
</dbReference>
<evidence type="ECO:0000313" key="6">
    <source>
        <dbReference type="Proteomes" id="UP000662857"/>
    </source>
</evidence>
<evidence type="ECO:0000259" key="3">
    <source>
        <dbReference type="PROSITE" id="PS50883"/>
    </source>
</evidence>
<evidence type="ECO:0000256" key="2">
    <source>
        <dbReference type="SAM" id="Phobius"/>
    </source>
</evidence>
<keyword evidence="2" id="KW-0812">Transmembrane</keyword>
<feature type="transmembrane region" description="Helical" evidence="2">
    <location>
        <begin position="12"/>
        <end position="34"/>
    </location>
</feature>
<name>A0A895YLS4_9ACTN</name>
<gene>
    <name evidence="5" type="ORF">JQS43_11915</name>
</gene>
<dbReference type="PROSITE" id="PS50887">
    <property type="entry name" value="GGDEF"/>
    <property type="match status" value="1"/>
</dbReference>
<dbReference type="PANTHER" id="PTHR33121:SF70">
    <property type="entry name" value="SIGNALING PROTEIN YKOW"/>
    <property type="match status" value="1"/>
</dbReference>
<feature type="domain" description="EAL" evidence="3">
    <location>
        <begin position="566"/>
        <end position="844"/>
    </location>
</feature>
<evidence type="ECO:0000256" key="1">
    <source>
        <dbReference type="SAM" id="MobiDB-lite"/>
    </source>
</evidence>
<dbReference type="InterPro" id="IPR035919">
    <property type="entry name" value="EAL_sf"/>
</dbReference>
<accession>A0A895YLS4</accession>
<dbReference type="CDD" id="cd01949">
    <property type="entry name" value="GGDEF"/>
    <property type="match status" value="1"/>
</dbReference>
<feature type="compositionally biased region" description="Polar residues" evidence="1">
    <location>
        <begin position="867"/>
        <end position="876"/>
    </location>
</feature>
<dbReference type="SMART" id="SM00052">
    <property type="entry name" value="EAL"/>
    <property type="match status" value="1"/>
</dbReference>
<keyword evidence="2" id="KW-0472">Membrane</keyword>
<dbReference type="EMBL" id="CP070499">
    <property type="protein sequence ID" value="QSB16915.1"/>
    <property type="molecule type" value="Genomic_DNA"/>
</dbReference>
<feature type="domain" description="GGDEF" evidence="4">
    <location>
        <begin position="407"/>
        <end position="558"/>
    </location>
</feature>
<dbReference type="SMART" id="SM00267">
    <property type="entry name" value="GGDEF"/>
    <property type="match status" value="1"/>
</dbReference>
<dbReference type="CDD" id="cd01948">
    <property type="entry name" value="EAL"/>
    <property type="match status" value="1"/>
</dbReference>
<feature type="transmembrane region" description="Helical" evidence="2">
    <location>
        <begin position="145"/>
        <end position="167"/>
    </location>
</feature>
<dbReference type="NCBIfam" id="TIGR00254">
    <property type="entry name" value="GGDEF"/>
    <property type="match status" value="1"/>
</dbReference>
<sequence>MTRSSGKPDQRLRLLVGLVLLSGALVGGVAGWVVGTEFPASPPPEWPVLASIAGLVAVGGLVNIDVRVRSTLHGVAWTDAAILIGLAIAPSPWTVLAALAGVLSAKIIRRRQPIKSAFGVAKDTITAGVGWAVLTVLGFTGSLDILGVLSLAVAFLAMTLVDELLVIPVIALSSRTRIWERFRADWDIRLLTLLWRFGVAIAAAFLLEIDEQLLYALPLAVILGHLWHERWVRAREERLAWQHLAEATKTFTGVDLDVVLRQAVLKGSRLFAADELEVEVWLGDQQRLVRGADEISYDGPPAAAPAAGSRVYAAPLHGYRGRRDIGVLRLRFRNRVKMSEREEAMVASYAAALDTAVRNAAAYRQLGEATEAHAYAAAHDALTGLANRRELERQLAEALVDQASLDSRIAVLLIDLRHFKEVNDTLGHLAGDRVLAKVAERLTSGAGPNDLVSRFGGDEFAVLLRSAWRPARVSARAQRVLRSLAEPIEVDGLPIMVEANGGLALAIDPQDTEPEADAPAADFRSTAQGWQAELLRRADVAMYQAKRNSRPLVAYTLAQDPADRDRLALAGQLPRAVSQREFILHFQPIAELGSGQVIGAEALARWRHPTRGELSPGAFLDLLERSTQLSAFTAAVLEDALAAAAMWRAAGHDLRVSVNISARSLLDASLPRQVLTVLEAHHTRPDRLCLELTETLAISQLDTVDQVLTQLHDIGVQLALDDFGTGFSSLAVLSRIPVDQLKVDRSFVQALADLGDSGGPAGAAAVVDPVDPGSDAVAISQAKAVVRSTVQLGRTLDLGVVAEGIEATPQRRLLWELGCPAGQGHLFGPPQPADELLGLLTRGEGGRAGAVAAPLAPSPRVVPLRQSRGSGNRSVG</sequence>
<protein>
    <submittedName>
        <fullName evidence="5">Bifunctional diguanylate cyclase/phosphodiesterase</fullName>
    </submittedName>
</protein>
<dbReference type="InterPro" id="IPR000160">
    <property type="entry name" value="GGDEF_dom"/>
</dbReference>
<dbReference type="InterPro" id="IPR043128">
    <property type="entry name" value="Rev_trsase/Diguanyl_cyclase"/>
</dbReference>
<dbReference type="InterPro" id="IPR001633">
    <property type="entry name" value="EAL_dom"/>
</dbReference>
<dbReference type="Pfam" id="PF00990">
    <property type="entry name" value="GGDEF"/>
    <property type="match status" value="1"/>
</dbReference>
<dbReference type="Pfam" id="PF00563">
    <property type="entry name" value="EAL"/>
    <property type="match status" value="2"/>
</dbReference>
<feature type="transmembrane region" description="Helical" evidence="2">
    <location>
        <begin position="188"/>
        <end position="207"/>
    </location>
</feature>
<organism evidence="5 6">
    <name type="scientific">Natronosporangium hydrolyticum</name>
    <dbReference type="NCBI Taxonomy" id="2811111"/>
    <lineage>
        <taxon>Bacteria</taxon>
        <taxon>Bacillati</taxon>
        <taxon>Actinomycetota</taxon>
        <taxon>Actinomycetes</taxon>
        <taxon>Micromonosporales</taxon>
        <taxon>Micromonosporaceae</taxon>
        <taxon>Natronosporangium</taxon>
    </lineage>
</organism>
<dbReference type="Gene3D" id="3.30.70.270">
    <property type="match status" value="1"/>
</dbReference>
<dbReference type="GO" id="GO:0071111">
    <property type="term" value="F:cyclic-guanylate-specific phosphodiesterase activity"/>
    <property type="evidence" value="ECO:0007669"/>
    <property type="project" value="InterPro"/>
</dbReference>
<dbReference type="PROSITE" id="PS50883">
    <property type="entry name" value="EAL"/>
    <property type="match status" value="1"/>
</dbReference>
<keyword evidence="2" id="KW-1133">Transmembrane helix</keyword>
<feature type="region of interest" description="Disordered" evidence="1">
    <location>
        <begin position="849"/>
        <end position="876"/>
    </location>
</feature>
<dbReference type="RefSeq" id="WP_239679160.1">
    <property type="nucleotide sequence ID" value="NZ_CP070499.1"/>
</dbReference>
<dbReference type="PANTHER" id="PTHR33121">
    <property type="entry name" value="CYCLIC DI-GMP PHOSPHODIESTERASE PDEF"/>
    <property type="match status" value="1"/>
</dbReference>
<evidence type="ECO:0000313" key="5">
    <source>
        <dbReference type="EMBL" id="QSB16915.1"/>
    </source>
</evidence>
<dbReference type="KEGG" id="nhy:JQS43_11915"/>
<evidence type="ECO:0000259" key="4">
    <source>
        <dbReference type="PROSITE" id="PS50887"/>
    </source>
</evidence>
<feature type="transmembrane region" description="Helical" evidence="2">
    <location>
        <begin position="120"/>
        <end position="139"/>
    </location>
</feature>
<keyword evidence="6" id="KW-1185">Reference proteome</keyword>
<dbReference type="SUPFAM" id="SSF55073">
    <property type="entry name" value="Nucleotide cyclase"/>
    <property type="match status" value="1"/>
</dbReference>
<reference evidence="5" key="1">
    <citation type="submission" date="2021-02" db="EMBL/GenBank/DDBJ databases">
        <title>Natrosporangium hydrolyticum gen. nov., sp. nov, a haloalkaliphilic actinobacterium from a soda solonchak soil.</title>
        <authorList>
            <person name="Sorokin D.Y."/>
            <person name="Khijniak T.V."/>
            <person name="Zakharycheva A.P."/>
            <person name="Boueva O.V."/>
            <person name="Ariskina E.V."/>
            <person name="Hahnke R.L."/>
            <person name="Bunk B."/>
            <person name="Sproer C."/>
            <person name="Schumann P."/>
            <person name="Evtushenko L.I."/>
            <person name="Kublanov I.V."/>
        </authorList>
    </citation>
    <scope>NUCLEOTIDE SEQUENCE</scope>
    <source>
        <strain evidence="5">DSM 106523</strain>
    </source>
</reference>
<dbReference type="Proteomes" id="UP000662857">
    <property type="component" value="Chromosome"/>
</dbReference>
<dbReference type="InterPro" id="IPR050706">
    <property type="entry name" value="Cyclic-di-GMP_PDE-like"/>
</dbReference>
<dbReference type="InterPro" id="IPR029787">
    <property type="entry name" value="Nucleotide_cyclase"/>
</dbReference>
<dbReference type="AlphaFoldDB" id="A0A895YLS4"/>
<dbReference type="SUPFAM" id="SSF141868">
    <property type="entry name" value="EAL domain-like"/>
    <property type="match status" value="2"/>
</dbReference>
<proteinExistence type="predicted"/>